<dbReference type="PANTHER" id="PTHR38115:SF1">
    <property type="entry name" value="LIPOCALIN-LIKE DOMAIN-CONTAINING PROTEIN"/>
    <property type="match status" value="1"/>
</dbReference>
<name>V2XP32_MONRO</name>
<comment type="caution">
    <text evidence="1">The sequence shown here is derived from an EMBL/GenBank/DDBJ whole genome shotgun (WGS) entry which is preliminary data.</text>
</comment>
<protein>
    <submittedName>
        <fullName evidence="1">Lccl domain-containing protein</fullName>
    </submittedName>
</protein>
<dbReference type="AlphaFoldDB" id="V2XP32"/>
<proteinExistence type="predicted"/>
<gene>
    <name evidence="1" type="ORF">Moror_12693</name>
</gene>
<dbReference type="InterPro" id="IPR053037">
    <property type="entry name" value="Pericyclase_pydY-like"/>
</dbReference>
<dbReference type="KEGG" id="mrr:Moror_12693"/>
<keyword evidence="2" id="KW-1185">Reference proteome</keyword>
<dbReference type="OrthoDB" id="425354at2759"/>
<dbReference type="PANTHER" id="PTHR38115">
    <property type="entry name" value="LIPOCALIN-LIKE DOMAIN-CONTAINING PROTEIN"/>
    <property type="match status" value="1"/>
</dbReference>
<accession>V2XP32</accession>
<organism evidence="1 2">
    <name type="scientific">Moniliophthora roreri (strain MCA 2997)</name>
    <name type="common">Cocoa frosty pod rot fungus</name>
    <name type="synonym">Crinipellis roreri</name>
    <dbReference type="NCBI Taxonomy" id="1381753"/>
    <lineage>
        <taxon>Eukaryota</taxon>
        <taxon>Fungi</taxon>
        <taxon>Dikarya</taxon>
        <taxon>Basidiomycota</taxon>
        <taxon>Agaricomycotina</taxon>
        <taxon>Agaricomycetes</taxon>
        <taxon>Agaricomycetidae</taxon>
        <taxon>Agaricales</taxon>
        <taxon>Marasmiineae</taxon>
        <taxon>Marasmiaceae</taxon>
        <taxon>Moniliophthora</taxon>
    </lineage>
</organism>
<reference evidence="1 2" key="1">
    <citation type="journal article" date="2014" name="BMC Genomics">
        <title>Genome and secretome analysis of the hemibiotrophic fungal pathogen, Moniliophthora roreri, which causes frosty pod rot disease of cacao: mechanisms of the biotrophic and necrotrophic phases.</title>
        <authorList>
            <person name="Meinhardt L.W."/>
            <person name="Costa G.G.L."/>
            <person name="Thomazella D.P.T."/>
            <person name="Teixeira P.J.P.L."/>
            <person name="Carazzolle M.F."/>
            <person name="Schuster S.C."/>
            <person name="Carlson J.E."/>
            <person name="Guiltinan M.J."/>
            <person name="Mieczkowski P."/>
            <person name="Farmer A."/>
            <person name="Ramaraj T."/>
            <person name="Crozier J."/>
            <person name="Davis R.E."/>
            <person name="Shao J."/>
            <person name="Melnick R.L."/>
            <person name="Pereira G.A.G."/>
            <person name="Bailey B.A."/>
        </authorList>
    </citation>
    <scope>NUCLEOTIDE SEQUENCE [LARGE SCALE GENOMIC DNA]</scope>
    <source>
        <strain evidence="1 2">MCA 2997</strain>
    </source>
</reference>
<evidence type="ECO:0000313" key="2">
    <source>
        <dbReference type="Proteomes" id="UP000017559"/>
    </source>
</evidence>
<dbReference type="HOGENOM" id="CLU_088979_2_0_1"/>
<dbReference type="EMBL" id="AWSO01000075">
    <property type="protein sequence ID" value="ESK95507.1"/>
    <property type="molecule type" value="Genomic_DNA"/>
</dbReference>
<dbReference type="Proteomes" id="UP000017559">
    <property type="component" value="Unassembled WGS sequence"/>
</dbReference>
<sequence length="189" mass="21330">MAVPANFTTRDFTGKFTVANKGISDSPDEVLAAQGFGWLKRKAIGLAYVTLSVKNYKDANGVEHLDVGQALTGGIPANSEERALDWEEKRYNDFHFGHVIDKAKRVTDLNELDDEHLKQGWTKDSLEHGLIETYVVSDTPKSGRSWINIQVWGIEEINGERRFVRRIVLTDKDGKHIAIRMVFDYLGPL</sequence>
<evidence type="ECO:0000313" key="1">
    <source>
        <dbReference type="EMBL" id="ESK95507.1"/>
    </source>
</evidence>